<keyword evidence="4 7" id="KW-0808">Transferase</keyword>
<dbReference type="GO" id="GO:0008652">
    <property type="term" value="P:amino acid biosynthetic process"/>
    <property type="evidence" value="ECO:0007669"/>
    <property type="project" value="UniProtKB-KW"/>
</dbReference>
<dbReference type="PANTHER" id="PTHR21090">
    <property type="entry name" value="AROM/DEHYDROQUINATE SYNTHASE"/>
    <property type="match status" value="1"/>
</dbReference>
<dbReference type="InterPro" id="IPR036968">
    <property type="entry name" value="Enolpyruvate_Tfrase_sf"/>
</dbReference>
<feature type="domain" description="Enolpyruvate transferase" evidence="8">
    <location>
        <begin position="11"/>
        <end position="413"/>
    </location>
</feature>
<comment type="catalytic activity">
    <reaction evidence="6">
        <text>3-phosphoshikimate + phosphoenolpyruvate = 5-O-(1-carboxyvinyl)-3-phosphoshikimate + phosphate</text>
        <dbReference type="Rhea" id="RHEA:21256"/>
        <dbReference type="ChEBI" id="CHEBI:43474"/>
        <dbReference type="ChEBI" id="CHEBI:57701"/>
        <dbReference type="ChEBI" id="CHEBI:58702"/>
        <dbReference type="ChEBI" id="CHEBI:145989"/>
        <dbReference type="EC" id="2.5.1.19"/>
    </reaction>
    <physiologicalReaction direction="left-to-right" evidence="6">
        <dbReference type="Rhea" id="RHEA:21257"/>
    </physiologicalReaction>
</comment>
<evidence type="ECO:0000256" key="1">
    <source>
        <dbReference type="ARBA" id="ARBA00004811"/>
    </source>
</evidence>
<comment type="pathway">
    <text evidence="1 7">Metabolic intermediate biosynthesis; chorismate biosynthesis; chorismate from D-erythrose 4-phosphate and phosphoenolpyruvate: step 6/7.</text>
</comment>
<reference evidence="9 10" key="1">
    <citation type="submission" date="2020-08" db="EMBL/GenBank/DDBJ databases">
        <title>Bridging the membrane lipid divide: bacteria of the FCB group superphylum have the potential to synthesize archaeal ether lipids.</title>
        <authorList>
            <person name="Villanueva L."/>
            <person name="Von Meijenfeldt F.A.B."/>
            <person name="Westbye A.B."/>
            <person name="Yadav S."/>
            <person name="Hopmans E.C."/>
            <person name="Dutilh B.E."/>
            <person name="Sinninghe Damste J.S."/>
        </authorList>
    </citation>
    <scope>NUCLEOTIDE SEQUENCE [LARGE SCALE GENOMIC DNA]</scope>
    <source>
        <strain evidence="9">NIOZ-UU30</strain>
    </source>
</reference>
<evidence type="ECO:0000256" key="3">
    <source>
        <dbReference type="ARBA" id="ARBA00022605"/>
    </source>
</evidence>
<dbReference type="HAMAP" id="MF_00210">
    <property type="entry name" value="EPSP_synth"/>
    <property type="match status" value="1"/>
</dbReference>
<feature type="binding site" evidence="7">
    <location>
        <position position="166"/>
    </location>
    <ligand>
        <name>3-phosphoshikimate</name>
        <dbReference type="ChEBI" id="CHEBI:145989"/>
    </ligand>
</feature>
<feature type="binding site" evidence="7">
    <location>
        <position position="405"/>
    </location>
    <ligand>
        <name>phosphoenolpyruvate</name>
        <dbReference type="ChEBI" id="CHEBI:58702"/>
    </ligand>
</feature>
<sequence>MIEIKPHKISASKVTVPGSKSYTHRILIASALSDGICTIHNGLKSEDTILTLKALRQMGVQIDTDDDRFVVHGTNGTIKPCNDPVYLGNSGTSMRLLTAVAALGKGNCILTGTKRMQERPIQDLIDGLQQIGVSARTFNENGCPPVEIKGGDIVGGSIALRCKISSQYLSALLLIAPYTKKGIEINVIEGPVSRPYVDMTVEVMEKLGVGIRRDGYERFWVQGGQTYRAGSYTVEPDCSQAGYFWAAAAITGAGIKVKGTNKNSRQGDVRFVEILESMGCNISHEKDGIKVSGKDLAAVTADMADMPDMVPTLAVVAAFAKGTTVIKNVAHLKAKESDRLGSVVKELSKMGIKAGCSDTGMIITGGNPCGAEIDTYEDHRIAMSFALAGLRVPGIFIRDERCVEKSFPNFWEVFESLY</sequence>
<dbReference type="GO" id="GO:0005737">
    <property type="term" value="C:cytoplasm"/>
    <property type="evidence" value="ECO:0007669"/>
    <property type="project" value="UniProtKB-SubCell"/>
</dbReference>
<feature type="active site" description="Proton acceptor" evidence="7">
    <location>
        <position position="308"/>
    </location>
</feature>
<feature type="binding site" evidence="7">
    <location>
        <position position="193"/>
    </location>
    <ligand>
        <name>3-phosphoshikimate</name>
        <dbReference type="ChEBI" id="CHEBI:145989"/>
    </ligand>
</feature>
<dbReference type="Pfam" id="PF00275">
    <property type="entry name" value="EPSP_synthase"/>
    <property type="match status" value="1"/>
</dbReference>
<accession>A0A8J6TK61</accession>
<comment type="caution">
    <text evidence="7">Lacks conserved residue(s) required for the propagation of feature annotation.</text>
</comment>
<dbReference type="EC" id="2.5.1.19" evidence="7"/>
<evidence type="ECO:0000256" key="5">
    <source>
        <dbReference type="ARBA" id="ARBA00023141"/>
    </source>
</evidence>
<dbReference type="PROSITE" id="PS00885">
    <property type="entry name" value="EPSP_SYNTHASE_2"/>
    <property type="match status" value="1"/>
</dbReference>
<proteinExistence type="inferred from homology"/>
<dbReference type="InterPro" id="IPR023193">
    <property type="entry name" value="EPSP_synthase_CS"/>
</dbReference>
<evidence type="ECO:0000256" key="7">
    <source>
        <dbReference type="HAMAP-Rule" id="MF_00210"/>
    </source>
</evidence>
<dbReference type="AlphaFoldDB" id="A0A8J6TK61"/>
<keyword evidence="7" id="KW-0963">Cytoplasm</keyword>
<evidence type="ECO:0000259" key="8">
    <source>
        <dbReference type="Pfam" id="PF00275"/>
    </source>
</evidence>
<evidence type="ECO:0000313" key="10">
    <source>
        <dbReference type="Proteomes" id="UP000603434"/>
    </source>
</evidence>
<comment type="subcellular location">
    <subcellularLocation>
        <location evidence="7">Cytoplasm</location>
    </subcellularLocation>
</comment>
<feature type="binding site" evidence="7">
    <location>
        <position position="25"/>
    </location>
    <ligand>
        <name>3-phosphoshikimate</name>
        <dbReference type="ChEBI" id="CHEBI:145989"/>
    </ligand>
</feature>
<evidence type="ECO:0000256" key="4">
    <source>
        <dbReference type="ARBA" id="ARBA00022679"/>
    </source>
</evidence>
<gene>
    <name evidence="7 9" type="primary">aroA</name>
    <name evidence="9" type="ORF">H8E23_17140</name>
</gene>
<feature type="binding site" evidence="7">
    <location>
        <position position="308"/>
    </location>
    <ligand>
        <name>3-phosphoshikimate</name>
        <dbReference type="ChEBI" id="CHEBI:145989"/>
    </ligand>
</feature>
<evidence type="ECO:0000256" key="6">
    <source>
        <dbReference type="ARBA" id="ARBA00044633"/>
    </source>
</evidence>
<feature type="binding site" evidence="7">
    <location>
        <position position="380"/>
    </location>
    <ligand>
        <name>phosphoenolpyruvate</name>
        <dbReference type="ChEBI" id="CHEBI:58702"/>
    </ligand>
</feature>
<dbReference type="PANTHER" id="PTHR21090:SF5">
    <property type="entry name" value="PENTAFUNCTIONAL AROM POLYPEPTIDE"/>
    <property type="match status" value="1"/>
</dbReference>
<feature type="binding site" evidence="7">
    <location>
        <position position="20"/>
    </location>
    <ligand>
        <name>phosphoenolpyruvate</name>
        <dbReference type="ChEBI" id="CHEBI:58702"/>
    </ligand>
</feature>
<feature type="binding site" evidence="7">
    <location>
        <position position="21"/>
    </location>
    <ligand>
        <name>3-phosphoshikimate</name>
        <dbReference type="ChEBI" id="CHEBI:145989"/>
    </ligand>
</feature>
<feature type="binding site" evidence="7">
    <location>
        <position position="91"/>
    </location>
    <ligand>
        <name>phosphoenolpyruvate</name>
        <dbReference type="ChEBI" id="CHEBI:58702"/>
    </ligand>
</feature>
<dbReference type="Gene3D" id="3.65.10.10">
    <property type="entry name" value="Enolpyruvate transferase domain"/>
    <property type="match status" value="2"/>
</dbReference>
<comment type="similarity">
    <text evidence="2 7">Belongs to the EPSP synthase family.</text>
</comment>
<dbReference type="InterPro" id="IPR013792">
    <property type="entry name" value="RNA3'P_cycl/enolpyr_Trfase_a/b"/>
</dbReference>
<dbReference type="Proteomes" id="UP000603434">
    <property type="component" value="Unassembled WGS sequence"/>
</dbReference>
<dbReference type="PIRSF" id="PIRSF000505">
    <property type="entry name" value="EPSPS"/>
    <property type="match status" value="1"/>
</dbReference>
<feature type="binding site" evidence="7">
    <location>
        <position position="119"/>
    </location>
    <ligand>
        <name>phosphoenolpyruvate</name>
        <dbReference type="ChEBI" id="CHEBI:58702"/>
    </ligand>
</feature>
<evidence type="ECO:0000313" key="9">
    <source>
        <dbReference type="EMBL" id="MBC8363112.1"/>
    </source>
</evidence>
<keyword evidence="5 7" id="KW-0057">Aromatic amino acid biosynthesis</keyword>
<dbReference type="UniPathway" id="UPA00053">
    <property type="reaction ID" value="UER00089"/>
</dbReference>
<dbReference type="EMBL" id="JACNJH010000255">
    <property type="protein sequence ID" value="MBC8363112.1"/>
    <property type="molecule type" value="Genomic_DNA"/>
</dbReference>
<keyword evidence="3 7" id="KW-0028">Amino-acid biosynthesis</keyword>
<protein>
    <recommendedName>
        <fullName evidence="7">3-phosphoshikimate 1-carboxyvinyltransferase</fullName>
        <ecNumber evidence="7">2.5.1.19</ecNumber>
    </recommendedName>
    <alternativeName>
        <fullName evidence="7">5-enolpyruvylshikimate-3-phosphate synthase</fullName>
        <shortName evidence="7">EPSP synthase</shortName>
        <shortName evidence="7">EPSPS</shortName>
    </alternativeName>
</protein>
<organism evidence="9 10">
    <name type="scientific">Candidatus Desulfatibia profunda</name>
    <dbReference type="NCBI Taxonomy" id="2841695"/>
    <lineage>
        <taxon>Bacteria</taxon>
        <taxon>Pseudomonadati</taxon>
        <taxon>Thermodesulfobacteriota</taxon>
        <taxon>Desulfobacteria</taxon>
        <taxon>Desulfobacterales</taxon>
        <taxon>Desulfobacterales incertae sedis</taxon>
        <taxon>Candidatus Desulfatibia</taxon>
    </lineage>
</organism>
<feature type="binding site" evidence="7">
    <location>
        <position position="167"/>
    </location>
    <ligand>
        <name>3-phosphoshikimate</name>
        <dbReference type="ChEBI" id="CHEBI:145989"/>
    </ligand>
</feature>
<dbReference type="GO" id="GO:0009073">
    <property type="term" value="P:aromatic amino acid family biosynthetic process"/>
    <property type="evidence" value="ECO:0007669"/>
    <property type="project" value="UniProtKB-KW"/>
</dbReference>
<comment type="function">
    <text evidence="7">Catalyzes the transfer of the enolpyruvyl moiety of phosphoenolpyruvate (PEP) to the 5-hydroxyl of shikimate-3-phosphate (S3P) to produce enolpyruvyl shikimate-3-phosphate and inorganic phosphate.</text>
</comment>
<dbReference type="InterPro" id="IPR001986">
    <property type="entry name" value="Enolpyruvate_Tfrase_dom"/>
</dbReference>
<dbReference type="NCBIfam" id="TIGR01356">
    <property type="entry name" value="aroA"/>
    <property type="match status" value="1"/>
</dbReference>
<feature type="binding site" evidence="7">
    <location>
        <position position="165"/>
    </location>
    <ligand>
        <name>3-phosphoshikimate</name>
        <dbReference type="ChEBI" id="CHEBI:145989"/>
    </ligand>
</feature>
<dbReference type="CDD" id="cd01556">
    <property type="entry name" value="EPSP_synthase"/>
    <property type="match status" value="1"/>
</dbReference>
<feature type="binding site" evidence="7">
    <location>
        <position position="167"/>
    </location>
    <ligand>
        <name>phosphoenolpyruvate</name>
        <dbReference type="ChEBI" id="CHEBI:58702"/>
    </ligand>
</feature>
<feature type="binding site" evidence="7">
    <location>
        <position position="339"/>
    </location>
    <ligand>
        <name>phosphoenolpyruvate</name>
        <dbReference type="ChEBI" id="CHEBI:58702"/>
    </ligand>
</feature>
<dbReference type="PROSITE" id="PS00104">
    <property type="entry name" value="EPSP_SYNTHASE_1"/>
    <property type="match status" value="1"/>
</dbReference>
<evidence type="ECO:0000256" key="2">
    <source>
        <dbReference type="ARBA" id="ARBA00009948"/>
    </source>
</evidence>
<feature type="binding site" evidence="7">
    <location>
        <position position="20"/>
    </location>
    <ligand>
        <name>3-phosphoshikimate</name>
        <dbReference type="ChEBI" id="CHEBI:145989"/>
    </ligand>
</feature>
<name>A0A8J6TK61_9BACT</name>
<dbReference type="GO" id="GO:0009423">
    <property type="term" value="P:chorismate biosynthetic process"/>
    <property type="evidence" value="ECO:0007669"/>
    <property type="project" value="UniProtKB-UniRule"/>
</dbReference>
<dbReference type="SUPFAM" id="SSF55205">
    <property type="entry name" value="EPT/RTPC-like"/>
    <property type="match status" value="1"/>
</dbReference>
<feature type="binding site" evidence="7">
    <location>
        <position position="335"/>
    </location>
    <ligand>
        <name>3-phosphoshikimate</name>
        <dbReference type="ChEBI" id="CHEBI:145989"/>
    </ligand>
</feature>
<dbReference type="InterPro" id="IPR006264">
    <property type="entry name" value="EPSP_synthase"/>
</dbReference>
<comment type="caution">
    <text evidence="9">The sequence shown here is derived from an EMBL/GenBank/DDBJ whole genome shotgun (WGS) entry which is preliminary data.</text>
</comment>
<dbReference type="GO" id="GO:0003866">
    <property type="term" value="F:3-phosphoshikimate 1-carboxyvinyltransferase activity"/>
    <property type="evidence" value="ECO:0007669"/>
    <property type="project" value="UniProtKB-UniRule"/>
</dbReference>
<comment type="subunit">
    <text evidence="7">Monomer.</text>
</comment>